<organism evidence="1 2">
    <name type="scientific">Pleuronectes platessa</name>
    <name type="common">European plaice</name>
    <dbReference type="NCBI Taxonomy" id="8262"/>
    <lineage>
        <taxon>Eukaryota</taxon>
        <taxon>Metazoa</taxon>
        <taxon>Chordata</taxon>
        <taxon>Craniata</taxon>
        <taxon>Vertebrata</taxon>
        <taxon>Euteleostomi</taxon>
        <taxon>Actinopterygii</taxon>
        <taxon>Neopterygii</taxon>
        <taxon>Teleostei</taxon>
        <taxon>Neoteleostei</taxon>
        <taxon>Acanthomorphata</taxon>
        <taxon>Carangaria</taxon>
        <taxon>Pleuronectiformes</taxon>
        <taxon>Pleuronectoidei</taxon>
        <taxon>Pleuronectidae</taxon>
        <taxon>Pleuronectes</taxon>
    </lineage>
</organism>
<evidence type="ECO:0000313" key="1">
    <source>
        <dbReference type="EMBL" id="CAB1426862.1"/>
    </source>
</evidence>
<dbReference type="EMBL" id="CADEAL010000923">
    <property type="protein sequence ID" value="CAB1426862.1"/>
    <property type="molecule type" value="Genomic_DNA"/>
</dbReference>
<evidence type="ECO:0000313" key="2">
    <source>
        <dbReference type="Proteomes" id="UP001153269"/>
    </source>
</evidence>
<name>A0A9N7UA34_PLEPL</name>
<sequence>MTRLPAVVTSCRALHFLVAVRGAVVLSSAALKGRLCPCFLITLPGFCFIMKHSKMSICRGAADEIIKHPEALAHYKKIGSRHKNLFFYFNYTPLSEPSLADTSGVSEQYRLQEPPQCLRQKDLR</sequence>
<reference evidence="1" key="1">
    <citation type="submission" date="2020-03" db="EMBL/GenBank/DDBJ databases">
        <authorList>
            <person name="Weist P."/>
        </authorList>
    </citation>
    <scope>NUCLEOTIDE SEQUENCE</scope>
</reference>
<dbReference type="Proteomes" id="UP001153269">
    <property type="component" value="Unassembled WGS sequence"/>
</dbReference>
<proteinExistence type="predicted"/>
<comment type="caution">
    <text evidence="1">The sequence shown here is derived from an EMBL/GenBank/DDBJ whole genome shotgun (WGS) entry which is preliminary data.</text>
</comment>
<gene>
    <name evidence="1" type="ORF">PLEPLA_LOCUS14800</name>
</gene>
<accession>A0A9N7UA34</accession>
<dbReference type="AlphaFoldDB" id="A0A9N7UA34"/>
<protein>
    <submittedName>
        <fullName evidence="1">Uncharacterized protein</fullName>
    </submittedName>
</protein>
<keyword evidence="2" id="KW-1185">Reference proteome</keyword>